<evidence type="ECO:0000313" key="5">
    <source>
        <dbReference type="EMBL" id="MBO8440666.1"/>
    </source>
</evidence>
<dbReference type="InterPro" id="IPR010992">
    <property type="entry name" value="IHF-like_DNA-bd_dom_sf"/>
</dbReference>
<proteinExistence type="inferred from homology"/>
<evidence type="ECO:0000256" key="4">
    <source>
        <dbReference type="RuleBase" id="RU003939"/>
    </source>
</evidence>
<dbReference type="AlphaFoldDB" id="A0A940DLC6"/>
<keyword evidence="3 5" id="KW-0238">DNA-binding</keyword>
<dbReference type="SUPFAM" id="SSF47729">
    <property type="entry name" value="IHF-like DNA-binding proteins"/>
    <property type="match status" value="1"/>
</dbReference>
<dbReference type="GO" id="GO:0030527">
    <property type="term" value="F:structural constituent of chromatin"/>
    <property type="evidence" value="ECO:0007669"/>
    <property type="project" value="InterPro"/>
</dbReference>
<dbReference type="InterPro" id="IPR000119">
    <property type="entry name" value="Hist_DNA-bd"/>
</dbReference>
<name>A0A940DLC6_9BACT</name>
<accession>A0A940DLC6</accession>
<dbReference type="GO" id="GO:0003677">
    <property type="term" value="F:DNA binding"/>
    <property type="evidence" value="ECO:0007669"/>
    <property type="project" value="UniProtKB-KW"/>
</dbReference>
<dbReference type="CDD" id="cd13832">
    <property type="entry name" value="IHF"/>
    <property type="match status" value="1"/>
</dbReference>
<dbReference type="GO" id="GO:0030261">
    <property type="term" value="P:chromosome condensation"/>
    <property type="evidence" value="ECO:0007669"/>
    <property type="project" value="UniProtKB-KW"/>
</dbReference>
<dbReference type="Gene3D" id="4.10.520.10">
    <property type="entry name" value="IHF-like DNA-binding proteins"/>
    <property type="match status" value="1"/>
</dbReference>
<sequence>MNNKELQTELSRRLSLSQKEVAGLMKLFVDEYTERFSEGEDELPFLGLGTLEVRQKEQRVVVNPMTRKRMLIPPKLVLAFRPSVSLKSKIKNLPEL</sequence>
<evidence type="ECO:0000313" key="6">
    <source>
        <dbReference type="Proteomes" id="UP000712007"/>
    </source>
</evidence>
<comment type="similarity">
    <text evidence="1 4">Belongs to the bacterial histone-like protein family.</text>
</comment>
<dbReference type="PANTHER" id="PTHR33175:SF3">
    <property type="entry name" value="DNA-BINDING PROTEIN HU-BETA"/>
    <property type="match status" value="1"/>
</dbReference>
<dbReference type="GO" id="GO:0005829">
    <property type="term" value="C:cytosol"/>
    <property type="evidence" value="ECO:0007669"/>
    <property type="project" value="TreeGrafter"/>
</dbReference>
<protein>
    <submittedName>
        <fullName evidence="5">HU family DNA-binding protein</fullName>
    </submittedName>
</protein>
<gene>
    <name evidence="5" type="ORF">IAC51_08480</name>
</gene>
<reference evidence="5" key="2">
    <citation type="journal article" date="2021" name="PeerJ">
        <title>Extensive microbial diversity within the chicken gut microbiome revealed by metagenomics and culture.</title>
        <authorList>
            <person name="Gilroy R."/>
            <person name="Ravi A."/>
            <person name="Getino M."/>
            <person name="Pursley I."/>
            <person name="Horton D.L."/>
            <person name="Alikhan N.F."/>
            <person name="Baker D."/>
            <person name="Gharbi K."/>
            <person name="Hall N."/>
            <person name="Watson M."/>
            <person name="Adriaenssens E.M."/>
            <person name="Foster-Nyarko E."/>
            <person name="Jarju S."/>
            <person name="Secka A."/>
            <person name="Antonio M."/>
            <person name="Oren A."/>
            <person name="Chaudhuri R.R."/>
            <person name="La Ragione R."/>
            <person name="Hildebrand F."/>
            <person name="Pallen M.J."/>
        </authorList>
    </citation>
    <scope>NUCLEOTIDE SEQUENCE</scope>
    <source>
        <strain evidence="5">3924</strain>
    </source>
</reference>
<evidence type="ECO:0000256" key="1">
    <source>
        <dbReference type="ARBA" id="ARBA00010529"/>
    </source>
</evidence>
<dbReference type="PANTHER" id="PTHR33175">
    <property type="entry name" value="DNA-BINDING PROTEIN HU"/>
    <property type="match status" value="1"/>
</dbReference>
<dbReference type="Proteomes" id="UP000712007">
    <property type="component" value="Unassembled WGS sequence"/>
</dbReference>
<evidence type="ECO:0000256" key="2">
    <source>
        <dbReference type="ARBA" id="ARBA00023067"/>
    </source>
</evidence>
<keyword evidence="2" id="KW-0226">DNA condensation</keyword>
<dbReference type="SMART" id="SM00411">
    <property type="entry name" value="BHL"/>
    <property type="match status" value="1"/>
</dbReference>
<dbReference type="Pfam" id="PF00216">
    <property type="entry name" value="Bac_DNA_binding"/>
    <property type="match status" value="1"/>
</dbReference>
<comment type="caution">
    <text evidence="5">The sequence shown here is derived from an EMBL/GenBank/DDBJ whole genome shotgun (WGS) entry which is preliminary data.</text>
</comment>
<evidence type="ECO:0000256" key="3">
    <source>
        <dbReference type="ARBA" id="ARBA00023125"/>
    </source>
</evidence>
<organism evidence="5 6">
    <name type="scientific">Candidatus Aphodosoma intestinipullorum</name>
    <dbReference type="NCBI Taxonomy" id="2840674"/>
    <lineage>
        <taxon>Bacteria</taxon>
        <taxon>Pseudomonadati</taxon>
        <taxon>Bacteroidota</taxon>
        <taxon>Bacteroidia</taxon>
        <taxon>Bacteroidales</taxon>
        <taxon>Candidatus Aphodosoma</taxon>
    </lineage>
</organism>
<dbReference type="EMBL" id="JADIMV010000142">
    <property type="protein sequence ID" value="MBO8440666.1"/>
    <property type="molecule type" value="Genomic_DNA"/>
</dbReference>
<reference evidence="5" key="1">
    <citation type="submission" date="2020-10" db="EMBL/GenBank/DDBJ databases">
        <authorList>
            <person name="Gilroy R."/>
        </authorList>
    </citation>
    <scope>NUCLEOTIDE SEQUENCE</scope>
    <source>
        <strain evidence="5">3924</strain>
    </source>
</reference>